<keyword evidence="2" id="KW-0966">Cell projection</keyword>
<evidence type="ECO:0000313" key="3">
    <source>
        <dbReference type="Proteomes" id="UP000182321"/>
    </source>
</evidence>
<evidence type="ECO:0000259" key="1">
    <source>
        <dbReference type="Pfam" id="PF00669"/>
    </source>
</evidence>
<name>A0A1H7GZR4_9FIRM</name>
<gene>
    <name evidence="2" type="ORF">SAMN02910377_00830</name>
</gene>
<feature type="domain" description="Flagellin N-terminal" evidence="1">
    <location>
        <begin position="18"/>
        <end position="154"/>
    </location>
</feature>
<dbReference type="GO" id="GO:0005198">
    <property type="term" value="F:structural molecule activity"/>
    <property type="evidence" value="ECO:0007669"/>
    <property type="project" value="InterPro"/>
</dbReference>
<dbReference type="EMBL" id="FNZX01000005">
    <property type="protein sequence ID" value="SEK42532.1"/>
    <property type="molecule type" value="Genomic_DNA"/>
</dbReference>
<dbReference type="PANTHER" id="PTHR42792:SF1">
    <property type="entry name" value="FLAGELLAR HOOK-ASSOCIATED PROTEIN 3"/>
    <property type="match status" value="1"/>
</dbReference>
<dbReference type="Gene3D" id="1.20.1330.10">
    <property type="entry name" value="f41 fragment of flagellin, N-terminal domain"/>
    <property type="match status" value="2"/>
</dbReference>
<dbReference type="Proteomes" id="UP000182321">
    <property type="component" value="Unassembled WGS sequence"/>
</dbReference>
<keyword evidence="2" id="KW-0282">Flagellum</keyword>
<dbReference type="PANTHER" id="PTHR42792">
    <property type="entry name" value="FLAGELLIN"/>
    <property type="match status" value="1"/>
</dbReference>
<accession>A0A1H7GZR4</accession>
<sequence length="556" mass="62572">MLENVTNGLEVLIMRVTNKMIMNNSASNINSAKEVVNTRNKQMTSQKRIDKPSDDPVIAVRSLRLATTLSQVSQYYSKNIPDANQWLDITETALINISNVATDCKTICVGGSTDSYNSQSDRKTMLTQLESLQKALFAEGNADYANRTVFTGYRTNSNLTFTEDETQTKYRIDQTLSIEDLMEEHRYYSGNVVVPTTETEVIAPKDNATLISDITETDYYRLRLNYKDIDSVNSINIKYEGNTTDTPDISFAFTATNGVYNDDTSGGALTSNGFSLRVYENETDWANADTTDKVKKVDNNEIVFIRETGDIIFGDTVASTLKTNKAELAVQYDKTGFKEGQLRPEYYYNCTKMIDSTGATLTSNNEYTKFDANGDVIHFDIEYTIAANQTIAINTEASDVFDSSLQRDIDEMMNAVQRVISAYDKLDTIKNMKSETQYASDEDQEWLDKWQDAAQKEFDYYNNNMRKLFDTEIGNIKSYCDKISLAITDLGCKEQSLSLTKVRVGDQRETVQQLQTENDDVDLSQIIIDYTAAYTAYQASLTAAGKLGDSTLLNYI</sequence>
<keyword evidence="3" id="KW-1185">Reference proteome</keyword>
<evidence type="ECO:0000313" key="2">
    <source>
        <dbReference type="EMBL" id="SEK42532.1"/>
    </source>
</evidence>
<dbReference type="SUPFAM" id="SSF64518">
    <property type="entry name" value="Phase 1 flagellin"/>
    <property type="match status" value="1"/>
</dbReference>
<dbReference type="InterPro" id="IPR001029">
    <property type="entry name" value="Flagellin_N"/>
</dbReference>
<dbReference type="AlphaFoldDB" id="A0A1H7GZR4"/>
<dbReference type="Pfam" id="PF00669">
    <property type="entry name" value="Flagellin_N"/>
    <property type="match status" value="1"/>
</dbReference>
<keyword evidence="2" id="KW-0969">Cilium</keyword>
<reference evidence="3" key="1">
    <citation type="submission" date="2016-10" db="EMBL/GenBank/DDBJ databases">
        <authorList>
            <person name="Varghese N."/>
        </authorList>
    </citation>
    <scope>NUCLEOTIDE SEQUENCE [LARGE SCALE GENOMIC DNA]</scope>
    <source>
        <strain evidence="3">ACV-9</strain>
    </source>
</reference>
<organism evidence="2 3">
    <name type="scientific">Pseudobutyrivibrio ruminis</name>
    <dbReference type="NCBI Taxonomy" id="46206"/>
    <lineage>
        <taxon>Bacteria</taxon>
        <taxon>Bacillati</taxon>
        <taxon>Bacillota</taxon>
        <taxon>Clostridia</taxon>
        <taxon>Lachnospirales</taxon>
        <taxon>Lachnospiraceae</taxon>
        <taxon>Pseudobutyrivibrio</taxon>
    </lineage>
</organism>
<proteinExistence type="predicted"/>
<protein>
    <submittedName>
        <fullName evidence="2">Flagellar hook-associated protein 3 FlgL</fullName>
    </submittedName>
</protein>
<dbReference type="GO" id="GO:0009288">
    <property type="term" value="C:bacterial-type flagellum"/>
    <property type="evidence" value="ECO:0007669"/>
    <property type="project" value="InterPro"/>
</dbReference>
<dbReference type="InterPro" id="IPR001492">
    <property type="entry name" value="Flagellin"/>
</dbReference>